<proteinExistence type="predicted"/>
<protein>
    <submittedName>
        <fullName evidence="2">Uncharacterized protein</fullName>
    </submittedName>
</protein>
<comment type="caution">
    <text evidence="2">The sequence shown here is derived from an EMBL/GenBank/DDBJ whole genome shotgun (WGS) entry which is preliminary data.</text>
</comment>
<evidence type="ECO:0000313" key="3">
    <source>
        <dbReference type="Proteomes" id="UP000050525"/>
    </source>
</evidence>
<feature type="region of interest" description="Disordered" evidence="1">
    <location>
        <begin position="1"/>
        <end position="41"/>
    </location>
</feature>
<dbReference type="EMBL" id="AKHW03002321">
    <property type="protein sequence ID" value="KYO39296.1"/>
    <property type="molecule type" value="Genomic_DNA"/>
</dbReference>
<keyword evidence="3" id="KW-1185">Reference proteome</keyword>
<gene>
    <name evidence="2" type="ORF">Y1Q_0011813</name>
</gene>
<sequence>MAAAAERPSRTAKMAAPTGGRAVRKAEVPGASTGSSLRITNEDGCASEFSGFTFRVATATLAEEPKPSTPSLWENQRG</sequence>
<evidence type="ECO:0000256" key="1">
    <source>
        <dbReference type="SAM" id="MobiDB-lite"/>
    </source>
</evidence>
<name>A0A151NR24_ALLMI</name>
<evidence type="ECO:0000313" key="2">
    <source>
        <dbReference type="EMBL" id="KYO39296.1"/>
    </source>
</evidence>
<accession>A0A151NR24</accession>
<organism evidence="2 3">
    <name type="scientific">Alligator mississippiensis</name>
    <name type="common">American alligator</name>
    <dbReference type="NCBI Taxonomy" id="8496"/>
    <lineage>
        <taxon>Eukaryota</taxon>
        <taxon>Metazoa</taxon>
        <taxon>Chordata</taxon>
        <taxon>Craniata</taxon>
        <taxon>Vertebrata</taxon>
        <taxon>Euteleostomi</taxon>
        <taxon>Archelosauria</taxon>
        <taxon>Archosauria</taxon>
        <taxon>Crocodylia</taxon>
        <taxon>Alligatoridae</taxon>
        <taxon>Alligatorinae</taxon>
        <taxon>Alligator</taxon>
    </lineage>
</organism>
<reference evidence="2 3" key="1">
    <citation type="journal article" date="2012" name="Genome Biol.">
        <title>Sequencing three crocodilian genomes to illuminate the evolution of archosaurs and amniotes.</title>
        <authorList>
            <person name="St John J.A."/>
            <person name="Braun E.L."/>
            <person name="Isberg S.R."/>
            <person name="Miles L.G."/>
            <person name="Chong A.Y."/>
            <person name="Gongora J."/>
            <person name="Dalzell P."/>
            <person name="Moran C."/>
            <person name="Bed'hom B."/>
            <person name="Abzhanov A."/>
            <person name="Burgess S.C."/>
            <person name="Cooksey A.M."/>
            <person name="Castoe T.A."/>
            <person name="Crawford N.G."/>
            <person name="Densmore L.D."/>
            <person name="Drew J.C."/>
            <person name="Edwards S.V."/>
            <person name="Faircloth B.C."/>
            <person name="Fujita M.K."/>
            <person name="Greenwold M.J."/>
            <person name="Hoffmann F.G."/>
            <person name="Howard J.M."/>
            <person name="Iguchi T."/>
            <person name="Janes D.E."/>
            <person name="Khan S.Y."/>
            <person name="Kohno S."/>
            <person name="de Koning A.J."/>
            <person name="Lance S.L."/>
            <person name="McCarthy F.M."/>
            <person name="McCormack J.E."/>
            <person name="Merchant M.E."/>
            <person name="Peterson D.G."/>
            <person name="Pollock D.D."/>
            <person name="Pourmand N."/>
            <person name="Raney B.J."/>
            <person name="Roessler K.A."/>
            <person name="Sanford J.R."/>
            <person name="Sawyer R.H."/>
            <person name="Schmidt C.J."/>
            <person name="Triplett E.W."/>
            <person name="Tuberville T.D."/>
            <person name="Venegas-Anaya M."/>
            <person name="Howard J.T."/>
            <person name="Jarvis E.D."/>
            <person name="Guillette L.J.Jr."/>
            <person name="Glenn T.C."/>
            <person name="Green R.E."/>
            <person name="Ray D.A."/>
        </authorList>
    </citation>
    <scope>NUCLEOTIDE SEQUENCE [LARGE SCALE GENOMIC DNA]</scope>
    <source>
        <strain evidence="2">KSC_2009_1</strain>
    </source>
</reference>
<dbReference type="AlphaFoldDB" id="A0A151NR24"/>
<dbReference type="Proteomes" id="UP000050525">
    <property type="component" value="Unassembled WGS sequence"/>
</dbReference>